<name>N4TR89_FUSC1</name>
<gene>
    <name evidence="2" type="ORF">FOC1_h10017514</name>
</gene>
<protein>
    <submittedName>
        <fullName evidence="2">Uncharacterized protein</fullName>
    </submittedName>
</protein>
<dbReference type="Proteomes" id="UP000016928">
    <property type="component" value="Unassembled WGS sequence"/>
</dbReference>
<organism evidence="2 3">
    <name type="scientific">Fusarium oxysporum f. sp. cubense (strain race 1)</name>
    <name type="common">Panama disease fungus</name>
    <dbReference type="NCBI Taxonomy" id="1229664"/>
    <lineage>
        <taxon>Eukaryota</taxon>
        <taxon>Fungi</taxon>
        <taxon>Dikarya</taxon>
        <taxon>Ascomycota</taxon>
        <taxon>Pezizomycotina</taxon>
        <taxon>Sordariomycetes</taxon>
        <taxon>Hypocreomycetidae</taxon>
        <taxon>Hypocreales</taxon>
        <taxon>Nectriaceae</taxon>
        <taxon>Fusarium</taxon>
        <taxon>Fusarium oxysporum species complex</taxon>
    </lineage>
</organism>
<dbReference type="EMBL" id="KB730437">
    <property type="protein sequence ID" value="ENH66063.1"/>
    <property type="molecule type" value="Genomic_DNA"/>
</dbReference>
<dbReference type="STRING" id="1229664.N4TR89"/>
<evidence type="ECO:0000256" key="1">
    <source>
        <dbReference type="SAM" id="MobiDB-lite"/>
    </source>
</evidence>
<feature type="non-terminal residue" evidence="2">
    <location>
        <position position="133"/>
    </location>
</feature>
<feature type="compositionally biased region" description="Basic and acidic residues" evidence="1">
    <location>
        <begin position="71"/>
        <end position="85"/>
    </location>
</feature>
<feature type="compositionally biased region" description="Polar residues" evidence="1">
    <location>
        <begin position="49"/>
        <end position="65"/>
    </location>
</feature>
<dbReference type="VEuPathDB" id="FungiDB:FOC1_h10017514"/>
<reference evidence="3" key="2">
    <citation type="journal article" date="2014" name="PLoS ONE">
        <title>Genome and Transcriptome Analysis of the Fungal Pathogen Fusarium oxysporum f. sp. cubense Causing Banana Vascular Wilt Disease.</title>
        <authorList>
            <person name="Guo L."/>
            <person name="Han L."/>
            <person name="Yang L."/>
            <person name="Zeng H."/>
            <person name="Fan D."/>
            <person name="Zhu Y."/>
            <person name="Feng Y."/>
            <person name="Wang G."/>
            <person name="Peng C."/>
            <person name="Jiang X."/>
            <person name="Zhou D."/>
            <person name="Ni P."/>
            <person name="Liang C."/>
            <person name="Liu L."/>
            <person name="Wang J."/>
            <person name="Mao C."/>
            <person name="Fang X."/>
            <person name="Peng M."/>
            <person name="Huang J."/>
        </authorList>
    </citation>
    <scope>NUCLEOTIDE SEQUENCE [LARGE SCALE GENOMIC DNA]</scope>
    <source>
        <strain evidence="3">race 1</strain>
    </source>
</reference>
<evidence type="ECO:0000313" key="3">
    <source>
        <dbReference type="Proteomes" id="UP000016928"/>
    </source>
</evidence>
<feature type="region of interest" description="Disordered" evidence="1">
    <location>
        <begin position="49"/>
        <end position="133"/>
    </location>
</feature>
<accession>N4TR89</accession>
<sequence length="133" mass="14501">MADERPTPRDEDIPGGVPVTPSVNSITQRETSLIDNLRPASFGALTFEPQQQHAPILDRNSSSSIVLPRGESTEEKRKSANDPHRLPWTLMPSYTGSAAKKDEESAAKEDLAQPEDPNAVGWDGPDDPNNPMN</sequence>
<feature type="compositionally biased region" description="Basic and acidic residues" evidence="1">
    <location>
        <begin position="99"/>
        <end position="111"/>
    </location>
</feature>
<dbReference type="AlphaFoldDB" id="N4TR89"/>
<reference evidence="3" key="1">
    <citation type="submission" date="2012-09" db="EMBL/GenBank/DDBJ databases">
        <title>Genome sequencing and comparative transcriptomics of race 1 and race 4 of banana pathogen: Fusarium oxysporum f. sp. cubense.</title>
        <authorList>
            <person name="Fang X."/>
            <person name="Huang J."/>
        </authorList>
    </citation>
    <scope>NUCLEOTIDE SEQUENCE [LARGE SCALE GENOMIC DNA]</scope>
    <source>
        <strain evidence="3">race 1</strain>
    </source>
</reference>
<evidence type="ECO:0000313" key="2">
    <source>
        <dbReference type="EMBL" id="ENH66063.1"/>
    </source>
</evidence>
<dbReference type="HOGENOM" id="CLU_1906789_0_0_1"/>
<proteinExistence type="predicted"/>
<feature type="region of interest" description="Disordered" evidence="1">
    <location>
        <begin position="1"/>
        <end position="28"/>
    </location>
</feature>
<feature type="compositionally biased region" description="Basic and acidic residues" evidence="1">
    <location>
        <begin position="1"/>
        <end position="12"/>
    </location>
</feature>